<evidence type="ECO:0000313" key="7">
    <source>
        <dbReference type="Proteomes" id="UP000598271"/>
    </source>
</evidence>
<dbReference type="AlphaFoldDB" id="A0A8J3GAC7"/>
<evidence type="ECO:0000256" key="2">
    <source>
        <dbReference type="ARBA" id="ARBA00022723"/>
    </source>
</evidence>
<dbReference type="Pfam" id="PF12831">
    <property type="entry name" value="FAD_oxidored"/>
    <property type="match status" value="1"/>
</dbReference>
<dbReference type="Proteomes" id="UP000598271">
    <property type="component" value="Unassembled WGS sequence"/>
</dbReference>
<evidence type="ECO:0000313" key="6">
    <source>
        <dbReference type="EMBL" id="GHB79828.1"/>
    </source>
</evidence>
<dbReference type="EMBL" id="BMXF01000004">
    <property type="protein sequence ID" value="GHB79828.1"/>
    <property type="molecule type" value="Genomic_DNA"/>
</dbReference>
<organism evidence="6 7">
    <name type="scientific">Persicitalea jodogahamensis</name>
    <dbReference type="NCBI Taxonomy" id="402147"/>
    <lineage>
        <taxon>Bacteria</taxon>
        <taxon>Pseudomonadati</taxon>
        <taxon>Bacteroidota</taxon>
        <taxon>Cytophagia</taxon>
        <taxon>Cytophagales</taxon>
        <taxon>Spirosomataceae</taxon>
        <taxon>Persicitalea</taxon>
    </lineage>
</organism>
<dbReference type="GO" id="GO:0051539">
    <property type="term" value="F:4 iron, 4 sulfur cluster binding"/>
    <property type="evidence" value="ECO:0007669"/>
    <property type="project" value="UniProtKB-KW"/>
</dbReference>
<reference evidence="6 7" key="1">
    <citation type="journal article" date="2014" name="Int. J. Syst. Evol. Microbiol.">
        <title>Complete genome sequence of Corynebacterium casei LMG S-19264T (=DSM 44701T), isolated from a smear-ripened cheese.</title>
        <authorList>
            <consortium name="US DOE Joint Genome Institute (JGI-PGF)"/>
            <person name="Walter F."/>
            <person name="Albersmeier A."/>
            <person name="Kalinowski J."/>
            <person name="Ruckert C."/>
        </authorList>
    </citation>
    <scope>NUCLEOTIDE SEQUENCE [LARGE SCALE GENOMIC DNA]</scope>
    <source>
        <strain evidence="6 7">KCTC 12866</strain>
    </source>
</reference>
<dbReference type="InterPro" id="IPR036188">
    <property type="entry name" value="FAD/NAD-bd_sf"/>
</dbReference>
<evidence type="ECO:0000256" key="5">
    <source>
        <dbReference type="ARBA" id="ARBA00023014"/>
    </source>
</evidence>
<sequence>MIKATAVDKRIPQTLDLAADLVVVGGGLSGVCCAITAARAGTNVILVQDRPVLGGNASSEVRLWVLGATSHMGNNNRWAREGGVINELLIENMYRNPEGNALIFDTVTLEKVVSEPNITLLLNTAVYDLEKDAEDADKITKVIAFCSQNSTRYELSAPLFCDASGDGILGFLAGAAFRMGAESSEEFGEKFAPTAEYGELLGHSMYFYSKDVGKPVSYVPPSFALDVTNKVPRFRSFNTQDFGCRLWWLEYGGRLDTVHDTETIKWELWKVIYGVWDYIKNSGEFPEAETLTLEWVGTIPGKRESRRFEGDYMLIQQDIVEQRAHYDDVAFGGWSIDLHPADGVFSEKPGCNQWHSKGIYGIPYRSYYSRNVKNLFLAGRIISASHVAFGSSRVMATSAHGGQAVGMAAKICAENNWLPADLARKENILILQNELLKNGQHIPGRTLKDQEDLVQIATVSVSSTLKLTELPEEGEPVPMEFATAQMIPVGKGKVPKITIHPYAAEALEVGVELRMCSRKDSHSPDVLLEKKTIALQKGRNCIQLDFDTQFSEPAYAFLTIQKHDKISFRLSQKRITGLLTVYNATNPAVSNYGKQEPTEDIGVDNFEFWVPLRRPKGKNLAFKLEGGIDCYDAENVRNGLQRPTNQPNAWVADFNDTDPMLTLSWPEVQELKRVELFFDTDYDHPAENVLIQQPENVMPFCVRDYQVLDERDEILFERKENYQTRNVIDFETPIKTSSLKIKLTHPSADSPAAMFEVRCY</sequence>
<keyword evidence="5" id="KW-0411">Iron-sulfur</keyword>
<dbReference type="InterPro" id="IPR039650">
    <property type="entry name" value="HdrA-like"/>
</dbReference>
<protein>
    <recommendedName>
        <fullName evidence="8">FAD dependent oxidoreductase</fullName>
    </recommendedName>
</protein>
<dbReference type="RefSeq" id="WP_189566089.1">
    <property type="nucleotide sequence ID" value="NZ_BMXF01000004.1"/>
</dbReference>
<dbReference type="Gene3D" id="3.50.50.60">
    <property type="entry name" value="FAD/NAD(P)-binding domain"/>
    <property type="match status" value="1"/>
</dbReference>
<dbReference type="GO" id="GO:0016491">
    <property type="term" value="F:oxidoreductase activity"/>
    <property type="evidence" value="ECO:0007669"/>
    <property type="project" value="UniProtKB-KW"/>
</dbReference>
<dbReference type="PANTHER" id="PTHR43498">
    <property type="entry name" value="FERREDOXIN:COB-COM HETERODISULFIDE REDUCTASE SUBUNIT A"/>
    <property type="match status" value="1"/>
</dbReference>
<dbReference type="SUPFAM" id="SSF51905">
    <property type="entry name" value="FAD/NAD(P)-binding domain"/>
    <property type="match status" value="1"/>
</dbReference>
<name>A0A8J3GAC7_9BACT</name>
<evidence type="ECO:0008006" key="8">
    <source>
        <dbReference type="Google" id="ProtNLM"/>
    </source>
</evidence>
<keyword evidence="4" id="KW-0408">Iron</keyword>
<keyword evidence="3" id="KW-0560">Oxidoreductase</keyword>
<keyword evidence="7" id="KW-1185">Reference proteome</keyword>
<dbReference type="GO" id="GO:0046872">
    <property type="term" value="F:metal ion binding"/>
    <property type="evidence" value="ECO:0007669"/>
    <property type="project" value="UniProtKB-KW"/>
</dbReference>
<evidence type="ECO:0000256" key="1">
    <source>
        <dbReference type="ARBA" id="ARBA00022485"/>
    </source>
</evidence>
<evidence type="ECO:0000256" key="3">
    <source>
        <dbReference type="ARBA" id="ARBA00023002"/>
    </source>
</evidence>
<proteinExistence type="predicted"/>
<comment type="caution">
    <text evidence="6">The sequence shown here is derived from an EMBL/GenBank/DDBJ whole genome shotgun (WGS) entry which is preliminary data.</text>
</comment>
<keyword evidence="2" id="KW-0479">Metal-binding</keyword>
<accession>A0A8J3GAC7</accession>
<evidence type="ECO:0000256" key="4">
    <source>
        <dbReference type="ARBA" id="ARBA00023004"/>
    </source>
</evidence>
<gene>
    <name evidence="6" type="ORF">GCM10007390_37480</name>
</gene>
<dbReference type="PANTHER" id="PTHR43498:SF1">
    <property type="entry name" value="COB--COM HETERODISULFIDE REDUCTASE IRON-SULFUR SUBUNIT A"/>
    <property type="match status" value="1"/>
</dbReference>
<keyword evidence="1" id="KW-0004">4Fe-4S</keyword>